<dbReference type="Proteomes" id="UP000242715">
    <property type="component" value="Unassembled WGS sequence"/>
</dbReference>
<organism evidence="1 2">
    <name type="scientific">Trifolium subterraneum</name>
    <name type="common">Subterranean clover</name>
    <dbReference type="NCBI Taxonomy" id="3900"/>
    <lineage>
        <taxon>Eukaryota</taxon>
        <taxon>Viridiplantae</taxon>
        <taxon>Streptophyta</taxon>
        <taxon>Embryophyta</taxon>
        <taxon>Tracheophyta</taxon>
        <taxon>Spermatophyta</taxon>
        <taxon>Magnoliopsida</taxon>
        <taxon>eudicotyledons</taxon>
        <taxon>Gunneridae</taxon>
        <taxon>Pentapetalae</taxon>
        <taxon>rosids</taxon>
        <taxon>fabids</taxon>
        <taxon>Fabales</taxon>
        <taxon>Fabaceae</taxon>
        <taxon>Papilionoideae</taxon>
        <taxon>50 kb inversion clade</taxon>
        <taxon>NPAAA clade</taxon>
        <taxon>Hologalegina</taxon>
        <taxon>IRL clade</taxon>
        <taxon>Trifolieae</taxon>
        <taxon>Trifolium</taxon>
    </lineage>
</organism>
<evidence type="ECO:0000313" key="1">
    <source>
        <dbReference type="EMBL" id="GAU39122.1"/>
    </source>
</evidence>
<proteinExistence type="predicted"/>
<dbReference type="EMBL" id="DF973745">
    <property type="protein sequence ID" value="GAU39122.1"/>
    <property type="molecule type" value="Genomic_DNA"/>
</dbReference>
<gene>
    <name evidence="1" type="ORF">TSUD_23010</name>
</gene>
<protein>
    <recommendedName>
        <fullName evidence="3">Reverse transcriptase zinc-binding domain-containing protein</fullName>
    </recommendedName>
</protein>
<evidence type="ECO:0008006" key="3">
    <source>
        <dbReference type="Google" id="ProtNLM"/>
    </source>
</evidence>
<sequence length="141" mass="15580">MGGWGAFHSDPNPCIDKLPPEARAEDRVYVLVVSPLIGLSAKSSIPVKQRRLTIWVSFSEWREIARIRDNGVGIGDGWFEEHISRQVGGGSDTFFWTDPWVDESSLRERFGRLFDLAETQSCTVAERVGGGDVGGVLDLTS</sequence>
<dbReference type="PANTHER" id="PTHR36617">
    <property type="entry name" value="PROTEIN, PUTATIVE-RELATED"/>
    <property type="match status" value="1"/>
</dbReference>
<name>A0A2Z6NRQ7_TRISU</name>
<dbReference type="PANTHER" id="PTHR36617:SF5">
    <property type="entry name" value="OS05G0421675 PROTEIN"/>
    <property type="match status" value="1"/>
</dbReference>
<dbReference type="AlphaFoldDB" id="A0A2Z6NRQ7"/>
<accession>A0A2Z6NRQ7</accession>
<evidence type="ECO:0000313" key="2">
    <source>
        <dbReference type="Proteomes" id="UP000242715"/>
    </source>
</evidence>
<keyword evidence="2" id="KW-1185">Reference proteome</keyword>
<reference evidence="2" key="1">
    <citation type="journal article" date="2017" name="Front. Plant Sci.">
        <title>Climate Clever Clovers: New Paradigm to Reduce the Environmental Footprint of Ruminants by Breeding Low Methanogenic Forages Utilizing Haplotype Variation.</title>
        <authorList>
            <person name="Kaur P."/>
            <person name="Appels R."/>
            <person name="Bayer P.E."/>
            <person name="Keeble-Gagnere G."/>
            <person name="Wang J."/>
            <person name="Hirakawa H."/>
            <person name="Shirasawa K."/>
            <person name="Vercoe P."/>
            <person name="Stefanova K."/>
            <person name="Durmic Z."/>
            <person name="Nichols P."/>
            <person name="Revell C."/>
            <person name="Isobe S.N."/>
            <person name="Edwards D."/>
            <person name="Erskine W."/>
        </authorList>
    </citation>
    <scope>NUCLEOTIDE SEQUENCE [LARGE SCALE GENOMIC DNA]</scope>
    <source>
        <strain evidence="2">cv. Daliak</strain>
    </source>
</reference>